<evidence type="ECO:0000313" key="4">
    <source>
        <dbReference type="Proteomes" id="UP000053271"/>
    </source>
</evidence>
<accession>A0A124HQ26</accession>
<dbReference type="Proteomes" id="UP000053271">
    <property type="component" value="Unassembled WGS sequence"/>
</dbReference>
<comment type="caution">
    <text evidence="3">The sequence shown here is derived from an EMBL/GenBank/DDBJ whole genome shotgun (WGS) entry which is preliminary data.</text>
</comment>
<gene>
    <name evidence="3" type="ORF">AQJ30_30865</name>
</gene>
<feature type="chain" id="PRO_5039473793" evidence="2">
    <location>
        <begin position="29"/>
        <end position="201"/>
    </location>
</feature>
<sequence length="201" mass="21399">MPVRLAKTALTLAASLALTLPAASSAIATAPAPGHPVDRGAHARAARPDPGTLLGLTKAYGATMKYRSVPRALADGYEEHLCMARDEGGMGFHYFNEALFGSLDPAKPAGLLYEDDGRGGRRLVGVEWVVPVDAAGSTRPRLFGQDFQGPMDGHYPGMPRHYDLHAWLYKQNPKGTFAQWNPRVTCPAATASASTTSTSHT</sequence>
<keyword evidence="4" id="KW-1185">Reference proteome</keyword>
<evidence type="ECO:0000313" key="3">
    <source>
        <dbReference type="EMBL" id="KUN34078.1"/>
    </source>
</evidence>
<name>A0A124HQ26_9ACTN</name>
<protein>
    <submittedName>
        <fullName evidence="3">Uncharacterized protein</fullName>
    </submittedName>
</protein>
<dbReference type="GeneID" id="91428982"/>
<evidence type="ECO:0000256" key="2">
    <source>
        <dbReference type="SAM" id="SignalP"/>
    </source>
</evidence>
<organism evidence="3 4">
    <name type="scientific">Streptomyces longwoodensis</name>
    <dbReference type="NCBI Taxonomy" id="68231"/>
    <lineage>
        <taxon>Bacteria</taxon>
        <taxon>Bacillati</taxon>
        <taxon>Actinomycetota</taxon>
        <taxon>Actinomycetes</taxon>
        <taxon>Kitasatosporales</taxon>
        <taxon>Streptomycetaceae</taxon>
        <taxon>Streptomyces</taxon>
    </lineage>
</organism>
<dbReference type="RefSeq" id="WP_067240503.1">
    <property type="nucleotide sequence ID" value="NZ_KQ948562.1"/>
</dbReference>
<evidence type="ECO:0000256" key="1">
    <source>
        <dbReference type="SAM" id="MobiDB-lite"/>
    </source>
</evidence>
<feature type="signal peptide" evidence="2">
    <location>
        <begin position="1"/>
        <end position="28"/>
    </location>
</feature>
<dbReference type="AlphaFoldDB" id="A0A124HQ26"/>
<proteinExistence type="predicted"/>
<reference evidence="3 4" key="1">
    <citation type="submission" date="2015-10" db="EMBL/GenBank/DDBJ databases">
        <title>Draft genome sequence of Streptomyces longwoodensis DSM 41677, type strain for the species Streptomyces longwoodensis.</title>
        <authorList>
            <person name="Ruckert C."/>
            <person name="Winkler A."/>
            <person name="Kalinowski J."/>
            <person name="Kampfer P."/>
            <person name="Glaeser S."/>
        </authorList>
    </citation>
    <scope>NUCLEOTIDE SEQUENCE [LARGE SCALE GENOMIC DNA]</scope>
    <source>
        <strain evidence="3 4">DSM 41677</strain>
    </source>
</reference>
<dbReference type="EMBL" id="LMWS01000041">
    <property type="protein sequence ID" value="KUN34078.1"/>
    <property type="molecule type" value="Genomic_DNA"/>
</dbReference>
<keyword evidence="2" id="KW-0732">Signal</keyword>
<feature type="region of interest" description="Disordered" evidence="1">
    <location>
        <begin position="31"/>
        <end position="50"/>
    </location>
</feature>
<dbReference type="STRING" id="68231.AQJ30_30865"/>